<evidence type="ECO:0000259" key="4">
    <source>
        <dbReference type="SMART" id="SM00062"/>
    </source>
</evidence>
<evidence type="ECO:0000256" key="2">
    <source>
        <dbReference type="ARBA" id="ARBA00022729"/>
    </source>
</evidence>
<comment type="caution">
    <text evidence="5">The sequence shown here is derived from an EMBL/GenBank/DDBJ whole genome shotgun (WGS) entry which is preliminary data.</text>
</comment>
<dbReference type="AlphaFoldDB" id="A0A2T5P8J0"/>
<dbReference type="SMART" id="SM00062">
    <property type="entry name" value="PBPb"/>
    <property type="match status" value="1"/>
</dbReference>
<sequence length="250" mass="27836">MSRLSIPLLLALFFGQAQAASDAEGVAPPTPIPVIFGFYEFPPSIYTDADGVVRGRMHDLAEAMLRRAGYAPEFRSLPSARLYNGLRDGSVHLWAGSRKPDLQDYVLESRSLLTETTLNLYYRADTPKPKIPQDLIGRDLILISGYTYWPNVNAMLADPALAVVLHRTSNHVSALQMLERRRGDFLLDYAVPVDQAREELGMPPLPYVVLAHLPIHYIISRKAPQPEALRDALDQVYDEMIAAGEEIGLP</sequence>
<keyword evidence="6" id="KW-1185">Reference proteome</keyword>
<dbReference type="SUPFAM" id="SSF53850">
    <property type="entry name" value="Periplasmic binding protein-like II"/>
    <property type="match status" value="1"/>
</dbReference>
<evidence type="ECO:0000256" key="3">
    <source>
        <dbReference type="SAM" id="SignalP"/>
    </source>
</evidence>
<dbReference type="Gene3D" id="3.40.190.10">
    <property type="entry name" value="Periplasmic binding protein-like II"/>
    <property type="match status" value="2"/>
</dbReference>
<dbReference type="RefSeq" id="WP_108107476.1">
    <property type="nucleotide sequence ID" value="NZ_QASN01000019.1"/>
</dbReference>
<dbReference type="Pfam" id="PF00497">
    <property type="entry name" value="SBP_bac_3"/>
    <property type="match status" value="1"/>
</dbReference>
<proteinExistence type="inferred from homology"/>
<dbReference type="PANTHER" id="PTHR35936:SF6">
    <property type="entry name" value="AMINO ACID ABC TRANSPORTER SUBSTRATE-BINDING PAAT FAMILY PROTEIN"/>
    <property type="match status" value="1"/>
</dbReference>
<name>A0A2T5P8J0_9PSED</name>
<evidence type="ECO:0000313" key="6">
    <source>
        <dbReference type="Proteomes" id="UP000244064"/>
    </source>
</evidence>
<dbReference type="Proteomes" id="UP000244064">
    <property type="component" value="Unassembled WGS sequence"/>
</dbReference>
<keyword evidence="2 3" id="KW-0732">Signal</keyword>
<dbReference type="InterPro" id="IPR001638">
    <property type="entry name" value="Solute-binding_3/MltF_N"/>
</dbReference>
<dbReference type="OrthoDB" id="8481721at2"/>
<feature type="signal peptide" evidence="3">
    <location>
        <begin position="1"/>
        <end position="19"/>
    </location>
</feature>
<protein>
    <submittedName>
        <fullName evidence="5">Bifunctional lytic transglycosylase/amino acid ABC transporter substrate-binding protein</fullName>
    </submittedName>
</protein>
<feature type="chain" id="PRO_5015741498" evidence="3">
    <location>
        <begin position="20"/>
        <end position="250"/>
    </location>
</feature>
<accession>A0A2T5P8J0</accession>
<gene>
    <name evidence="5" type="ORF">DBO85_11830</name>
</gene>
<evidence type="ECO:0000313" key="5">
    <source>
        <dbReference type="EMBL" id="PTU74044.1"/>
    </source>
</evidence>
<dbReference type="EMBL" id="QASN01000019">
    <property type="protein sequence ID" value="PTU74044.1"/>
    <property type="molecule type" value="Genomic_DNA"/>
</dbReference>
<comment type="similarity">
    <text evidence="1">Belongs to the bacterial solute-binding protein 3 family.</text>
</comment>
<organism evidence="5 6">
    <name type="scientific">Pseudomonas mangrovi</name>
    <dbReference type="NCBI Taxonomy" id="2161748"/>
    <lineage>
        <taxon>Bacteria</taxon>
        <taxon>Pseudomonadati</taxon>
        <taxon>Pseudomonadota</taxon>
        <taxon>Gammaproteobacteria</taxon>
        <taxon>Pseudomonadales</taxon>
        <taxon>Pseudomonadaceae</taxon>
        <taxon>Pseudomonas</taxon>
    </lineage>
</organism>
<dbReference type="PANTHER" id="PTHR35936">
    <property type="entry name" value="MEMBRANE-BOUND LYTIC MUREIN TRANSGLYCOSYLASE F"/>
    <property type="match status" value="1"/>
</dbReference>
<evidence type="ECO:0000256" key="1">
    <source>
        <dbReference type="ARBA" id="ARBA00010333"/>
    </source>
</evidence>
<feature type="domain" description="Solute-binding protein family 3/N-terminal" evidence="4">
    <location>
        <begin position="33"/>
        <end position="250"/>
    </location>
</feature>
<reference evidence="5 6" key="1">
    <citation type="submission" date="2018-04" db="EMBL/GenBank/DDBJ databases">
        <title>Pseudomonas sp. nov., isolated from mangrove soil.</title>
        <authorList>
            <person name="Chen C."/>
        </authorList>
    </citation>
    <scope>NUCLEOTIDE SEQUENCE [LARGE SCALE GENOMIC DNA]</scope>
    <source>
        <strain evidence="5 6">TC-11</strain>
    </source>
</reference>